<protein>
    <submittedName>
        <fullName evidence="2">Uncharacterized protein</fullName>
    </submittedName>
</protein>
<proteinExistence type="predicted"/>
<feature type="region of interest" description="Disordered" evidence="1">
    <location>
        <begin position="50"/>
        <end position="85"/>
    </location>
</feature>
<feature type="compositionally biased region" description="Basic and acidic residues" evidence="1">
    <location>
        <begin position="61"/>
        <end position="79"/>
    </location>
</feature>
<sequence>MDCMTLVPRGNMPLPTFKDDGARVFAYESRCANDLCISVDDMDALTDENARLQPSEADDKDDSKDVINDNASKRSRENDSAEDDGSVSLASCEAAFHVSKRPKIETIDYSFAYPDTASHLQLTGVHDKKVRFFFTPYGSSGRGSAVNHLALQYPFVAAGTFETVESKLVVSEKTQSTPATPRLVNVDP</sequence>
<accession>A0A1W0AAM2</accession>
<dbReference type="AlphaFoldDB" id="A0A1W0AAM2"/>
<comment type="caution">
    <text evidence="2">The sequence shown here is derived from an EMBL/GenBank/DDBJ whole genome shotgun (WGS) entry which is preliminary data.</text>
</comment>
<evidence type="ECO:0000256" key="1">
    <source>
        <dbReference type="SAM" id="MobiDB-lite"/>
    </source>
</evidence>
<reference evidence="2 3" key="1">
    <citation type="journal article" date="2014" name="Genome Biol. Evol.">
        <title>The secreted proteins of Achlya hypogyna and Thraustotheca clavata identify the ancestral oomycete secretome and reveal gene acquisitions by horizontal gene transfer.</title>
        <authorList>
            <person name="Misner I."/>
            <person name="Blouin N."/>
            <person name="Leonard G."/>
            <person name="Richards T.A."/>
            <person name="Lane C.E."/>
        </authorList>
    </citation>
    <scope>NUCLEOTIDE SEQUENCE [LARGE SCALE GENOMIC DNA]</scope>
    <source>
        <strain evidence="2 3">ATCC 34112</strain>
    </source>
</reference>
<organism evidence="2 3">
    <name type="scientific">Thraustotheca clavata</name>
    <dbReference type="NCBI Taxonomy" id="74557"/>
    <lineage>
        <taxon>Eukaryota</taxon>
        <taxon>Sar</taxon>
        <taxon>Stramenopiles</taxon>
        <taxon>Oomycota</taxon>
        <taxon>Saprolegniomycetes</taxon>
        <taxon>Saprolegniales</taxon>
        <taxon>Achlyaceae</taxon>
        <taxon>Thraustotheca</taxon>
    </lineage>
</organism>
<gene>
    <name evidence="2" type="ORF">THRCLA_00761</name>
</gene>
<dbReference type="OrthoDB" id="72005at2759"/>
<evidence type="ECO:0000313" key="2">
    <source>
        <dbReference type="EMBL" id="OQS07231.1"/>
    </source>
</evidence>
<name>A0A1W0AAM2_9STRA</name>
<dbReference type="Proteomes" id="UP000243217">
    <property type="component" value="Unassembled WGS sequence"/>
</dbReference>
<evidence type="ECO:0000313" key="3">
    <source>
        <dbReference type="Proteomes" id="UP000243217"/>
    </source>
</evidence>
<keyword evidence="3" id="KW-1185">Reference proteome</keyword>
<dbReference type="EMBL" id="JNBS01000262">
    <property type="protein sequence ID" value="OQS07231.1"/>
    <property type="molecule type" value="Genomic_DNA"/>
</dbReference>